<evidence type="ECO:0000313" key="3">
    <source>
        <dbReference type="EMBL" id="RYC66987.1"/>
    </source>
</evidence>
<evidence type="ECO:0000256" key="1">
    <source>
        <dbReference type="SAM" id="Phobius"/>
    </source>
</evidence>
<keyword evidence="1" id="KW-0472">Membrane</keyword>
<comment type="caution">
    <text evidence="3">The sequence shown here is derived from an EMBL/GenBank/DDBJ whole genome shotgun (WGS) entry which is preliminary data.</text>
</comment>
<dbReference type="PANTHER" id="PTHR34220:SF7">
    <property type="entry name" value="SENSOR HISTIDINE KINASE YPDA"/>
    <property type="match status" value="1"/>
</dbReference>
<evidence type="ECO:0000313" key="4">
    <source>
        <dbReference type="Proteomes" id="UP000290407"/>
    </source>
</evidence>
<dbReference type="InterPro" id="IPR036890">
    <property type="entry name" value="HATPase_C_sf"/>
</dbReference>
<dbReference type="PANTHER" id="PTHR34220">
    <property type="entry name" value="SENSOR HISTIDINE KINASE YPDA"/>
    <property type="match status" value="1"/>
</dbReference>
<gene>
    <name evidence="3" type="ORF">EQG79_26820</name>
</gene>
<dbReference type="EMBL" id="SBLB01000010">
    <property type="protein sequence ID" value="RYC66987.1"/>
    <property type="molecule type" value="Genomic_DNA"/>
</dbReference>
<sequence>MRQLLDTVYRPNRRLFRVLGHLLMWLVVYVVLIDSTGSRIFEDNERVVRTASVVDFLETVGLYYLLGYYVFPAFIYSQKYLRLATVILVVFFVMYQLNSELFNYLDSISTKVRPDGKPTYATKINAMVREAGWLGCFTSLRVALWNLFYAFGLPIVLLTFKAFRDIISYQRRLVLAERDKLALELNFLKAQVNPHFLFNTLNSIYARIFDTDEPAANLVLQLAELMRYNLYETDQPRIALDKELAYIQNYLNLERNRLADQPITIDYQQQGDAGVCQVAPLLLIAFVENAFKHGIKGGMSNAYVRVDATVVEHRLTFTVVNSVAPRRGAAGTRAKSGGVGLVNVRRRLEALYAHKHTLTITPAADVYRVQLVIDLEPIQETTR</sequence>
<feature type="transmembrane region" description="Helical" evidence="1">
    <location>
        <begin position="143"/>
        <end position="163"/>
    </location>
</feature>
<feature type="transmembrane region" description="Helical" evidence="1">
    <location>
        <begin position="15"/>
        <end position="33"/>
    </location>
</feature>
<dbReference type="InterPro" id="IPR050640">
    <property type="entry name" value="Bact_2-comp_sensor_kinase"/>
</dbReference>
<feature type="domain" description="Signal transduction histidine kinase internal region" evidence="2">
    <location>
        <begin position="184"/>
        <end position="260"/>
    </location>
</feature>
<proteinExistence type="predicted"/>
<feature type="transmembrane region" description="Helical" evidence="1">
    <location>
        <begin position="53"/>
        <end position="71"/>
    </location>
</feature>
<dbReference type="AlphaFoldDB" id="A0A4Q2UD34"/>
<dbReference type="Gene3D" id="3.30.565.10">
    <property type="entry name" value="Histidine kinase-like ATPase, C-terminal domain"/>
    <property type="match status" value="1"/>
</dbReference>
<dbReference type="GO" id="GO:0000155">
    <property type="term" value="F:phosphorelay sensor kinase activity"/>
    <property type="evidence" value="ECO:0007669"/>
    <property type="project" value="InterPro"/>
</dbReference>
<dbReference type="Proteomes" id="UP000290407">
    <property type="component" value="Unassembled WGS sequence"/>
</dbReference>
<accession>A0A4Q2UD34</accession>
<feature type="transmembrane region" description="Helical" evidence="1">
    <location>
        <begin position="80"/>
        <end position="97"/>
    </location>
</feature>
<dbReference type="SUPFAM" id="SSF55874">
    <property type="entry name" value="ATPase domain of HSP90 chaperone/DNA topoisomerase II/histidine kinase"/>
    <property type="match status" value="1"/>
</dbReference>
<reference evidence="3 4" key="1">
    <citation type="submission" date="2019-01" db="EMBL/GenBank/DDBJ databases">
        <title>Spirosoma flava sp. nov., a propanil-degrading bacterium isolated from herbicide-contaminated soil.</title>
        <authorList>
            <person name="Zhang L."/>
            <person name="Jiang J.-D."/>
        </authorList>
    </citation>
    <scope>NUCLEOTIDE SEQUENCE [LARGE SCALE GENOMIC DNA]</scope>
    <source>
        <strain evidence="3 4">TY50</strain>
    </source>
</reference>
<organism evidence="3 4">
    <name type="scientific">Spirosoma sordidisoli</name>
    <dbReference type="NCBI Taxonomy" id="2502893"/>
    <lineage>
        <taxon>Bacteria</taxon>
        <taxon>Pseudomonadati</taxon>
        <taxon>Bacteroidota</taxon>
        <taxon>Cytophagia</taxon>
        <taxon>Cytophagales</taxon>
        <taxon>Cytophagaceae</taxon>
        <taxon>Spirosoma</taxon>
    </lineage>
</organism>
<dbReference type="Pfam" id="PF06580">
    <property type="entry name" value="His_kinase"/>
    <property type="match status" value="1"/>
</dbReference>
<name>A0A4Q2UD34_9BACT</name>
<keyword evidence="1" id="KW-1133">Transmembrane helix</keyword>
<dbReference type="RefSeq" id="WP_129605794.1">
    <property type="nucleotide sequence ID" value="NZ_SBLB01000010.1"/>
</dbReference>
<keyword evidence="4" id="KW-1185">Reference proteome</keyword>
<dbReference type="GO" id="GO:0016020">
    <property type="term" value="C:membrane"/>
    <property type="evidence" value="ECO:0007669"/>
    <property type="project" value="InterPro"/>
</dbReference>
<evidence type="ECO:0000259" key="2">
    <source>
        <dbReference type="Pfam" id="PF06580"/>
    </source>
</evidence>
<dbReference type="InterPro" id="IPR010559">
    <property type="entry name" value="Sig_transdc_His_kin_internal"/>
</dbReference>
<protein>
    <recommendedName>
        <fullName evidence="2">Signal transduction histidine kinase internal region domain-containing protein</fullName>
    </recommendedName>
</protein>
<keyword evidence="1" id="KW-0812">Transmembrane</keyword>